<dbReference type="EMBL" id="LAZR01001834">
    <property type="protein sequence ID" value="KKN38382.1"/>
    <property type="molecule type" value="Genomic_DNA"/>
</dbReference>
<dbReference type="PROSITE" id="PS00076">
    <property type="entry name" value="PYRIDINE_REDOX_1"/>
    <property type="match status" value="1"/>
</dbReference>
<organism evidence="12">
    <name type="scientific">marine sediment metagenome</name>
    <dbReference type="NCBI Taxonomy" id="412755"/>
    <lineage>
        <taxon>unclassified sequences</taxon>
        <taxon>metagenomes</taxon>
        <taxon>ecological metagenomes</taxon>
    </lineage>
</organism>
<evidence type="ECO:0000256" key="8">
    <source>
        <dbReference type="ARBA" id="ARBA00023284"/>
    </source>
</evidence>
<keyword evidence="9" id="KW-0472">Membrane</keyword>
<evidence type="ECO:0000256" key="2">
    <source>
        <dbReference type="ARBA" id="ARBA00007532"/>
    </source>
</evidence>
<evidence type="ECO:0000256" key="3">
    <source>
        <dbReference type="ARBA" id="ARBA00022630"/>
    </source>
</evidence>
<keyword evidence="5" id="KW-0521">NADP</keyword>
<keyword evidence="6" id="KW-0560">Oxidoreductase</keyword>
<evidence type="ECO:0000256" key="6">
    <source>
        <dbReference type="ARBA" id="ARBA00023002"/>
    </source>
</evidence>
<dbReference type="InterPro" id="IPR008143">
    <property type="entry name" value="Ala_DH/PNT_CS2"/>
</dbReference>
<proteinExistence type="inferred from homology"/>
<feature type="domain" description="FAD/NAD(P)-binding" evidence="11">
    <location>
        <begin position="35"/>
        <end position="352"/>
    </location>
</feature>
<dbReference type="SUPFAM" id="SSF55424">
    <property type="entry name" value="FAD/NAD-linked reductases, dimerisation (C-terminal) domain"/>
    <property type="match status" value="1"/>
</dbReference>
<dbReference type="PANTHER" id="PTHR43014">
    <property type="entry name" value="MERCURIC REDUCTASE"/>
    <property type="match status" value="1"/>
</dbReference>
<dbReference type="GO" id="GO:0003955">
    <property type="term" value="F:NAD(P)H dehydrogenase (quinone) activity"/>
    <property type="evidence" value="ECO:0007669"/>
    <property type="project" value="TreeGrafter"/>
</dbReference>
<dbReference type="PRINTS" id="PR00411">
    <property type="entry name" value="PNDRDTASEI"/>
</dbReference>
<evidence type="ECO:0000259" key="11">
    <source>
        <dbReference type="Pfam" id="PF07992"/>
    </source>
</evidence>
<comment type="similarity">
    <text evidence="2">Belongs to the class-I pyridine nucleotide-disulfide oxidoreductase family.</text>
</comment>
<dbReference type="SUPFAM" id="SSF51905">
    <property type="entry name" value="FAD/NAD(P)-binding domain"/>
    <property type="match status" value="1"/>
</dbReference>
<dbReference type="InterPro" id="IPR001100">
    <property type="entry name" value="Pyr_nuc-diS_OxRdtase"/>
</dbReference>
<dbReference type="NCBIfam" id="NF004991">
    <property type="entry name" value="PRK06370.1-3"/>
    <property type="match status" value="1"/>
</dbReference>
<evidence type="ECO:0000256" key="1">
    <source>
        <dbReference type="ARBA" id="ARBA00001974"/>
    </source>
</evidence>
<comment type="caution">
    <text evidence="12">The sequence shown here is derived from an EMBL/GenBank/DDBJ whole genome shotgun (WGS) entry which is preliminary data.</text>
</comment>
<keyword evidence="3" id="KW-0285">Flavoprotein</keyword>
<dbReference type="InterPro" id="IPR012999">
    <property type="entry name" value="Pyr_OxRdtase_I_AS"/>
</dbReference>
<evidence type="ECO:0000259" key="10">
    <source>
        <dbReference type="Pfam" id="PF02852"/>
    </source>
</evidence>
<keyword evidence="7" id="KW-1015">Disulfide bond</keyword>
<feature type="transmembrane region" description="Helical" evidence="9">
    <location>
        <begin position="35"/>
        <end position="58"/>
    </location>
</feature>
<comment type="cofactor">
    <cofactor evidence="1">
        <name>FAD</name>
        <dbReference type="ChEBI" id="CHEBI:57692"/>
    </cofactor>
</comment>
<dbReference type="GO" id="GO:0016668">
    <property type="term" value="F:oxidoreductase activity, acting on a sulfur group of donors, NAD(P) as acceptor"/>
    <property type="evidence" value="ECO:0007669"/>
    <property type="project" value="InterPro"/>
</dbReference>
<gene>
    <name evidence="12" type="ORF">LCGC14_0754050</name>
</gene>
<dbReference type="AlphaFoldDB" id="A0A0F9QN08"/>
<dbReference type="PROSITE" id="PS00837">
    <property type="entry name" value="ALADH_PNT_2"/>
    <property type="match status" value="1"/>
</dbReference>
<dbReference type="FunFam" id="3.30.390.30:FF:000001">
    <property type="entry name" value="Dihydrolipoyl dehydrogenase"/>
    <property type="match status" value="1"/>
</dbReference>
<keyword evidence="8" id="KW-0676">Redox-active center</keyword>
<name>A0A0F9QN08_9ZZZZ</name>
<evidence type="ECO:0000256" key="9">
    <source>
        <dbReference type="SAM" id="Phobius"/>
    </source>
</evidence>
<dbReference type="GO" id="GO:0050660">
    <property type="term" value="F:flavin adenine dinucleotide binding"/>
    <property type="evidence" value="ECO:0007669"/>
    <property type="project" value="TreeGrafter"/>
</dbReference>
<dbReference type="InterPro" id="IPR016156">
    <property type="entry name" value="FAD/NAD-linked_Rdtase_dimer_sf"/>
</dbReference>
<keyword evidence="9" id="KW-1133">Transmembrane helix</keyword>
<evidence type="ECO:0000256" key="4">
    <source>
        <dbReference type="ARBA" id="ARBA00022827"/>
    </source>
</evidence>
<evidence type="ECO:0000256" key="7">
    <source>
        <dbReference type="ARBA" id="ARBA00023157"/>
    </source>
</evidence>
<dbReference type="PIRSF" id="PIRSF000350">
    <property type="entry name" value="Mercury_reductase_MerA"/>
    <property type="match status" value="1"/>
</dbReference>
<dbReference type="Pfam" id="PF02852">
    <property type="entry name" value="Pyr_redox_dim"/>
    <property type="match status" value="1"/>
</dbReference>
<dbReference type="PANTHER" id="PTHR43014:SF2">
    <property type="entry name" value="MERCURIC REDUCTASE"/>
    <property type="match status" value="1"/>
</dbReference>
<keyword evidence="9" id="KW-0812">Transmembrane</keyword>
<keyword evidence="4" id="KW-0274">FAD</keyword>
<dbReference type="InterPro" id="IPR004099">
    <property type="entry name" value="Pyr_nucl-diS_OxRdtase_dimer"/>
</dbReference>
<evidence type="ECO:0000256" key="5">
    <source>
        <dbReference type="ARBA" id="ARBA00022857"/>
    </source>
</evidence>
<accession>A0A0F9QN08</accession>
<dbReference type="InterPro" id="IPR036188">
    <property type="entry name" value="FAD/NAD-bd_sf"/>
</dbReference>
<protein>
    <recommendedName>
        <fullName evidence="13">Mercuric reductase</fullName>
    </recommendedName>
</protein>
<dbReference type="Pfam" id="PF07992">
    <property type="entry name" value="Pyr_redox_2"/>
    <property type="match status" value="1"/>
</dbReference>
<dbReference type="InterPro" id="IPR023753">
    <property type="entry name" value="FAD/NAD-binding_dom"/>
</dbReference>
<dbReference type="Gene3D" id="3.30.390.30">
    <property type="match status" value="1"/>
</dbReference>
<sequence>MTRKAMVLPDDEHNQLLVSNVHPHDWVNPEPASRYNLVVIGAGTAGCVAAVGAASLGARVALVERMFMGGDCLNTGCVPSKAIIRSSRVVGEIWNSPGYGFETPESFPINFSKVMERMRRLRAQISDHDSAARFKSLGVDVFLGEGQFKDSRTLEVDGKTLRFKKAVIAAGSSSAHPSIEGIDEVGFLASETVFSLTERPEKLVVIGGGPIGCELAQAFNRLGSKVTIVQRNAQFLPREDPEAAALLGKVFEKEGIRCVLSASVKKVTADNGQKKVHVSSKDGDEMIEADEILVGIGRSPNVEGLNLEAVGVEYDARKGVVVNDYLQTTNSNIYAAGDICFPYKFTHVAEATARIVIQNALFLKSKKHTSLVIPWCTYTDPEIAHVGMYEKDAQAKGIPVETFTRYFKEVDRAVTDGEEEGFVKVHVKKGKDKILGATVVSKHAGELISEITLAMVLGKGLKTFANVIYPYPTQTEVMKQVAGQYYAQKLTPFIQRLLKRWFAWKR</sequence>
<evidence type="ECO:0008006" key="13">
    <source>
        <dbReference type="Google" id="ProtNLM"/>
    </source>
</evidence>
<reference evidence="12" key="1">
    <citation type="journal article" date="2015" name="Nature">
        <title>Complex archaea that bridge the gap between prokaryotes and eukaryotes.</title>
        <authorList>
            <person name="Spang A."/>
            <person name="Saw J.H."/>
            <person name="Jorgensen S.L."/>
            <person name="Zaremba-Niedzwiedzka K."/>
            <person name="Martijn J."/>
            <person name="Lind A.E."/>
            <person name="van Eijk R."/>
            <person name="Schleper C."/>
            <person name="Guy L."/>
            <person name="Ettema T.J."/>
        </authorList>
    </citation>
    <scope>NUCLEOTIDE SEQUENCE</scope>
</reference>
<dbReference type="FunFam" id="3.50.50.60:FF:000379">
    <property type="entry name" value="Mercuric reductase"/>
    <property type="match status" value="1"/>
</dbReference>
<dbReference type="Gene3D" id="3.50.50.60">
    <property type="entry name" value="FAD/NAD(P)-binding domain"/>
    <property type="match status" value="2"/>
</dbReference>
<evidence type="ECO:0000313" key="12">
    <source>
        <dbReference type="EMBL" id="KKN38382.1"/>
    </source>
</evidence>
<feature type="domain" description="Pyridine nucleotide-disulphide oxidoreductase dimerisation" evidence="10">
    <location>
        <begin position="373"/>
        <end position="481"/>
    </location>
</feature>
<dbReference type="PRINTS" id="PR00368">
    <property type="entry name" value="FADPNR"/>
</dbReference>